<name>A0A7M2X0K0_9BACT</name>
<dbReference type="KEGG" id="hbs:IPV69_07415"/>
<evidence type="ECO:0000256" key="3">
    <source>
        <dbReference type="ARBA" id="ARBA00015325"/>
    </source>
</evidence>
<evidence type="ECO:0000313" key="16">
    <source>
        <dbReference type="EMBL" id="QOV91179.1"/>
    </source>
</evidence>
<feature type="transmembrane region" description="Helical" evidence="13">
    <location>
        <begin position="469"/>
        <end position="488"/>
    </location>
</feature>
<feature type="domain" description="Membrane insertase YidC/Oxa/ALB C-terminal" evidence="15">
    <location>
        <begin position="469"/>
        <end position="674"/>
    </location>
</feature>
<dbReference type="InterPro" id="IPR001708">
    <property type="entry name" value="YidC/ALB3/OXA1/COX18"/>
</dbReference>
<reference evidence="16 17" key="1">
    <citation type="submission" date="2020-10" db="EMBL/GenBank/DDBJ databases">
        <title>Wide distribution of Phycisphaera-like planctomycetes from WD2101 soil group in peatlands and genome analysis of the first cultivated representative.</title>
        <authorList>
            <person name="Dedysh S.N."/>
            <person name="Beletsky A.V."/>
            <person name="Ivanova A."/>
            <person name="Kulichevskaya I.S."/>
            <person name="Suzina N.E."/>
            <person name="Philippov D.A."/>
            <person name="Rakitin A.L."/>
            <person name="Mardanov A.V."/>
            <person name="Ravin N.V."/>
        </authorList>
    </citation>
    <scope>NUCLEOTIDE SEQUENCE [LARGE SCALE GENOMIC DNA]</scope>
    <source>
        <strain evidence="16 17">M1803</strain>
    </source>
</reference>
<dbReference type="EMBL" id="CP063458">
    <property type="protein sequence ID" value="QOV91179.1"/>
    <property type="molecule type" value="Genomic_DNA"/>
</dbReference>
<dbReference type="Gene3D" id="2.70.98.90">
    <property type="match status" value="1"/>
</dbReference>
<evidence type="ECO:0000256" key="7">
    <source>
        <dbReference type="ARBA" id="ARBA00022927"/>
    </source>
</evidence>
<dbReference type="InterPro" id="IPR019998">
    <property type="entry name" value="Membr_insert_YidC"/>
</dbReference>
<keyword evidence="9 13" id="KW-0472">Membrane</keyword>
<keyword evidence="7 13" id="KW-0653">Protein transport</keyword>
<evidence type="ECO:0000256" key="4">
    <source>
        <dbReference type="ARBA" id="ARBA00022448"/>
    </source>
</evidence>
<dbReference type="GO" id="GO:0051205">
    <property type="term" value="P:protein insertion into membrane"/>
    <property type="evidence" value="ECO:0007669"/>
    <property type="project" value="TreeGrafter"/>
</dbReference>
<evidence type="ECO:0000256" key="2">
    <source>
        <dbReference type="ARBA" id="ARBA00010527"/>
    </source>
</evidence>
<dbReference type="Pfam" id="PF02096">
    <property type="entry name" value="60KD_IMP"/>
    <property type="match status" value="1"/>
</dbReference>
<keyword evidence="6 13" id="KW-0812">Transmembrane</keyword>
<dbReference type="InterPro" id="IPR038221">
    <property type="entry name" value="YidC_periplasmic_sf"/>
</dbReference>
<dbReference type="Proteomes" id="UP000593765">
    <property type="component" value="Chromosome"/>
</dbReference>
<gene>
    <name evidence="13 16" type="primary">yidC</name>
    <name evidence="16" type="ORF">IPV69_07415</name>
</gene>
<organism evidence="16 17">
    <name type="scientific">Humisphaera borealis</name>
    <dbReference type="NCBI Taxonomy" id="2807512"/>
    <lineage>
        <taxon>Bacteria</taxon>
        <taxon>Pseudomonadati</taxon>
        <taxon>Planctomycetota</taxon>
        <taxon>Phycisphaerae</taxon>
        <taxon>Tepidisphaerales</taxon>
        <taxon>Tepidisphaeraceae</taxon>
        <taxon>Humisphaera</taxon>
    </lineage>
</organism>
<dbReference type="GO" id="GO:0015031">
    <property type="term" value="P:protein transport"/>
    <property type="evidence" value="ECO:0007669"/>
    <property type="project" value="UniProtKB-KW"/>
</dbReference>
<evidence type="ECO:0000256" key="5">
    <source>
        <dbReference type="ARBA" id="ARBA00022475"/>
    </source>
</evidence>
<comment type="subcellular location">
    <subcellularLocation>
        <location evidence="1">Cell inner membrane</location>
        <topology evidence="1">Multi-pass membrane protein</topology>
    </subcellularLocation>
    <subcellularLocation>
        <location evidence="13">Cell membrane</location>
        <topology evidence="13">Multi-pass membrane protein</topology>
    </subcellularLocation>
</comment>
<dbReference type="PANTHER" id="PTHR12428:SF65">
    <property type="entry name" value="CYTOCHROME C OXIDASE ASSEMBLY PROTEIN COX18, MITOCHONDRIAL"/>
    <property type="match status" value="1"/>
</dbReference>
<keyword evidence="5 13" id="KW-1003">Cell membrane</keyword>
<dbReference type="GO" id="GO:0005886">
    <property type="term" value="C:plasma membrane"/>
    <property type="evidence" value="ECO:0007669"/>
    <property type="project" value="UniProtKB-SubCell"/>
</dbReference>
<evidence type="ECO:0000256" key="8">
    <source>
        <dbReference type="ARBA" id="ARBA00022989"/>
    </source>
</evidence>
<keyword evidence="4 13" id="KW-0813">Transport</keyword>
<feature type="compositionally biased region" description="Basic and acidic residues" evidence="14">
    <location>
        <begin position="701"/>
        <end position="711"/>
    </location>
</feature>
<dbReference type="InterPro" id="IPR047196">
    <property type="entry name" value="YidC_ALB_C"/>
</dbReference>
<dbReference type="CDD" id="cd20070">
    <property type="entry name" value="5TM_YidC_Alb3"/>
    <property type="match status" value="1"/>
</dbReference>
<keyword evidence="10 13" id="KW-0143">Chaperone</keyword>
<evidence type="ECO:0000256" key="14">
    <source>
        <dbReference type="SAM" id="MobiDB-lite"/>
    </source>
</evidence>
<keyword evidence="17" id="KW-1185">Reference proteome</keyword>
<comment type="subunit">
    <text evidence="13">Interacts with the Sec translocase complex via SecD. Specifically interacts with transmembrane segments of nascent integral membrane proteins during membrane integration.</text>
</comment>
<evidence type="ECO:0000259" key="15">
    <source>
        <dbReference type="Pfam" id="PF02096"/>
    </source>
</evidence>
<evidence type="ECO:0000256" key="6">
    <source>
        <dbReference type="ARBA" id="ARBA00022692"/>
    </source>
</evidence>
<sequence length="745" mass="81269">MPKKQTIVAILLSVAVMAAWIGARAYYQKYHPEYFAPATPPVVDPVPAATSPVATTLPATGATAVVSATLPSATQTAVGPSVGPSVGPAAPAVPAGLSVAPVAAEDLKGVQLGSATIDDPKFVMQLSTAGIGGAIDAIILNPFRRGEDFKKEPKDRGTYVFQKPYDQGLYSYTRPMATRSITIDGQILDLSNAKWAFKSQGENERTLLAPGQPGGKATLKGPSVTYTTTILRAGQPILELTKTFTIFEKTSITAGYEVAIDFAMRNLTAGELSVQSVINGPTLPPPEAARPPDRNVMAGYRLKDGALSYPGPHPVSVFNEGSPTYDLTKDKEGNAVAWAGCSSVYFNAFVLFEQPSQIAKVAAEAKRVVEEKDPEHRPVLMTFETVPAKLAAGESHAMSVSAFFGPRWRDVLNQPFYSGATRGYDQTLIVKSGPCGFCAVDQLISGMVGLLNGLHWVAGGFPPIRNGDWGIAIILLVAIVRTLLHPITKRSQIQLMKMGKMGPEMAKLKEKYGDDKEAFTKAQMTLMKEQGLGPLLGCLPMFLQMPIWIALWQALQSTFELRQAPFLWHWTWIEDLSKPDYLFKFEHSYPLFFGIVLDGFNLLPILLSIVFHVQARIQNSLSVASTPEQESQKKMMMWMSTLLFPLFLYNGPSGLNLYILTSTFVGMVESKIIRDHIKQKEEAEKLLAPVVVDAKPTRAARRADGKPEEPAAPKTGIAGFFQKLQSRVEEIQKDQEKQQKKGKKQ</sequence>
<dbReference type="HAMAP" id="MF_01810">
    <property type="entry name" value="YidC_type1"/>
    <property type="match status" value="1"/>
</dbReference>
<feature type="transmembrane region" description="Helical" evidence="13">
    <location>
        <begin position="531"/>
        <end position="551"/>
    </location>
</feature>
<feature type="transmembrane region" description="Helical" evidence="13">
    <location>
        <begin position="591"/>
        <end position="614"/>
    </location>
</feature>
<evidence type="ECO:0000256" key="12">
    <source>
        <dbReference type="ARBA" id="ARBA00033342"/>
    </source>
</evidence>
<dbReference type="NCBIfam" id="TIGR03592">
    <property type="entry name" value="yidC_oxa1_cterm"/>
    <property type="match status" value="1"/>
</dbReference>
<evidence type="ECO:0000256" key="13">
    <source>
        <dbReference type="HAMAP-Rule" id="MF_01810"/>
    </source>
</evidence>
<dbReference type="AlphaFoldDB" id="A0A7M2X0K0"/>
<dbReference type="PANTHER" id="PTHR12428">
    <property type="entry name" value="OXA1"/>
    <property type="match status" value="1"/>
</dbReference>
<comment type="caution">
    <text evidence="13">Lacks conserved residue(s) required for the propagation of feature annotation.</text>
</comment>
<accession>A0A7M2X0K0</accession>
<keyword evidence="8 13" id="KW-1133">Transmembrane helix</keyword>
<feature type="region of interest" description="Disordered" evidence="14">
    <location>
        <begin position="697"/>
        <end position="717"/>
    </location>
</feature>
<evidence type="ECO:0000256" key="1">
    <source>
        <dbReference type="ARBA" id="ARBA00004429"/>
    </source>
</evidence>
<evidence type="ECO:0000256" key="10">
    <source>
        <dbReference type="ARBA" id="ARBA00023186"/>
    </source>
</evidence>
<dbReference type="InterPro" id="IPR028055">
    <property type="entry name" value="YidC/Oxa/ALB_C"/>
</dbReference>
<evidence type="ECO:0000313" key="17">
    <source>
        <dbReference type="Proteomes" id="UP000593765"/>
    </source>
</evidence>
<evidence type="ECO:0000256" key="11">
    <source>
        <dbReference type="ARBA" id="ARBA00033245"/>
    </source>
</evidence>
<proteinExistence type="inferred from homology"/>
<comment type="similarity">
    <text evidence="2 13">Belongs to the OXA1/ALB3/YidC family. Type 1 subfamily.</text>
</comment>
<dbReference type="RefSeq" id="WP_206294346.1">
    <property type="nucleotide sequence ID" value="NZ_CP063458.1"/>
</dbReference>
<comment type="function">
    <text evidence="13">Required for the insertion and/or proper folding and/or complex formation of integral membrane proteins into the membrane. Involved in integration of membrane proteins that insert both dependently and independently of the Sec translocase complex, as well as at least some lipoproteins. Aids folding of multispanning membrane proteins.</text>
</comment>
<dbReference type="GO" id="GO:0032977">
    <property type="term" value="F:membrane insertase activity"/>
    <property type="evidence" value="ECO:0007669"/>
    <property type="project" value="InterPro"/>
</dbReference>
<evidence type="ECO:0000256" key="9">
    <source>
        <dbReference type="ARBA" id="ARBA00023136"/>
    </source>
</evidence>
<protein>
    <recommendedName>
        <fullName evidence="3 13">Membrane protein insertase YidC</fullName>
    </recommendedName>
    <alternativeName>
        <fullName evidence="12 13">Foldase YidC</fullName>
    </alternativeName>
    <alternativeName>
        <fullName evidence="11 13">Membrane integrase YidC</fullName>
    </alternativeName>
    <alternativeName>
        <fullName evidence="13">Membrane protein YidC</fullName>
    </alternativeName>
</protein>